<evidence type="ECO:0000313" key="6">
    <source>
        <dbReference type="EMBL" id="TVT42855.1"/>
    </source>
</evidence>
<keyword evidence="3" id="KW-0238">DNA-binding</keyword>
<comment type="similarity">
    <text evidence="1">Belongs to the LysR transcriptional regulatory family.</text>
</comment>
<dbReference type="PRINTS" id="PR00039">
    <property type="entry name" value="HTHLYSR"/>
</dbReference>
<organism evidence="6 7">
    <name type="scientific">Hymenobacter setariae</name>
    <dbReference type="NCBI Taxonomy" id="2594794"/>
    <lineage>
        <taxon>Bacteria</taxon>
        <taxon>Pseudomonadati</taxon>
        <taxon>Bacteroidota</taxon>
        <taxon>Cytophagia</taxon>
        <taxon>Cytophagales</taxon>
        <taxon>Hymenobacteraceae</taxon>
        <taxon>Hymenobacter</taxon>
    </lineage>
</organism>
<dbReference type="InterPro" id="IPR000847">
    <property type="entry name" value="LysR_HTH_N"/>
</dbReference>
<comment type="caution">
    <text evidence="6">The sequence shown here is derived from an EMBL/GenBank/DDBJ whole genome shotgun (WGS) entry which is preliminary data.</text>
</comment>
<dbReference type="RefSeq" id="WP_144843492.1">
    <property type="nucleotide sequence ID" value="NZ_VMRJ01000001.1"/>
</dbReference>
<dbReference type="GO" id="GO:0003677">
    <property type="term" value="F:DNA binding"/>
    <property type="evidence" value="ECO:0007669"/>
    <property type="project" value="UniProtKB-KW"/>
</dbReference>
<dbReference type="Gene3D" id="1.10.10.10">
    <property type="entry name" value="Winged helix-like DNA-binding domain superfamily/Winged helix DNA-binding domain"/>
    <property type="match status" value="1"/>
</dbReference>
<dbReference type="InterPro" id="IPR005119">
    <property type="entry name" value="LysR_subst-bd"/>
</dbReference>
<protein>
    <submittedName>
        <fullName evidence="6">LysR family transcriptional regulator</fullName>
    </submittedName>
</protein>
<feature type="domain" description="HTH lysR-type" evidence="5">
    <location>
        <begin position="1"/>
        <end position="62"/>
    </location>
</feature>
<dbReference type="Pfam" id="PF03466">
    <property type="entry name" value="LysR_substrate"/>
    <property type="match status" value="1"/>
</dbReference>
<evidence type="ECO:0000256" key="3">
    <source>
        <dbReference type="ARBA" id="ARBA00023125"/>
    </source>
</evidence>
<evidence type="ECO:0000256" key="4">
    <source>
        <dbReference type="ARBA" id="ARBA00023163"/>
    </source>
</evidence>
<dbReference type="PANTHER" id="PTHR30346:SF0">
    <property type="entry name" value="HCA OPERON TRANSCRIPTIONAL ACTIVATOR HCAR"/>
    <property type="match status" value="1"/>
</dbReference>
<gene>
    <name evidence="6" type="ORF">FNT36_01820</name>
</gene>
<dbReference type="FunFam" id="1.10.10.10:FF:000001">
    <property type="entry name" value="LysR family transcriptional regulator"/>
    <property type="match status" value="1"/>
</dbReference>
<dbReference type="Proteomes" id="UP000317624">
    <property type="component" value="Unassembled WGS sequence"/>
</dbReference>
<dbReference type="PANTHER" id="PTHR30346">
    <property type="entry name" value="TRANSCRIPTIONAL DUAL REGULATOR HCAR-RELATED"/>
    <property type="match status" value="1"/>
</dbReference>
<evidence type="ECO:0000313" key="7">
    <source>
        <dbReference type="Proteomes" id="UP000317624"/>
    </source>
</evidence>
<keyword evidence="7" id="KW-1185">Reference proteome</keyword>
<evidence type="ECO:0000256" key="1">
    <source>
        <dbReference type="ARBA" id="ARBA00009437"/>
    </source>
</evidence>
<dbReference type="SUPFAM" id="SSF46785">
    <property type="entry name" value="Winged helix' DNA-binding domain"/>
    <property type="match status" value="1"/>
</dbReference>
<name>A0A558C231_9BACT</name>
<keyword evidence="4" id="KW-0804">Transcription</keyword>
<dbReference type="GO" id="GO:0032993">
    <property type="term" value="C:protein-DNA complex"/>
    <property type="evidence" value="ECO:0007669"/>
    <property type="project" value="TreeGrafter"/>
</dbReference>
<keyword evidence="2" id="KW-0805">Transcription regulation</keyword>
<dbReference type="Pfam" id="PF00126">
    <property type="entry name" value="HTH_1"/>
    <property type="match status" value="1"/>
</dbReference>
<accession>A0A558C231</accession>
<dbReference type="EMBL" id="VMRJ01000001">
    <property type="protein sequence ID" value="TVT42855.1"/>
    <property type="molecule type" value="Genomic_DNA"/>
</dbReference>
<dbReference type="Gene3D" id="3.40.190.10">
    <property type="entry name" value="Periplasmic binding protein-like II"/>
    <property type="match status" value="2"/>
</dbReference>
<evidence type="ECO:0000256" key="2">
    <source>
        <dbReference type="ARBA" id="ARBA00023015"/>
    </source>
</evidence>
<dbReference type="SUPFAM" id="SSF53850">
    <property type="entry name" value="Periplasmic binding protein-like II"/>
    <property type="match status" value="1"/>
</dbReference>
<evidence type="ECO:0000259" key="5">
    <source>
        <dbReference type="PROSITE" id="PS50931"/>
    </source>
</evidence>
<sequence length="298" mass="32808">MEFRQLRYFTAVATELHFGRAADKLCVSQPALSQQIQLLEKELQVALFDQHQRQRQRRVVLTAAGAVFLAEAQRLLQLHQEAIEAVRLAGAQPQTLGLGYYQLLRPERLAGIMQCFAQNCPEVQFQLHEFPNYQAVQHALAAGRIAVGLTMLPLLHPALTARTFGQGELVVALPATHPLAAAEAVLLEQLAHEKWVEISRNLHPVYDEIEQLCQRAGFSRQGAIMQEASSLELLGHFVGLGIGVAFVPSFFDMGTMPRVVTRPLRVANGSSVTLTQCVAFQDAQSVGPLLQALAQCCL</sequence>
<dbReference type="OrthoDB" id="3636008at2"/>
<dbReference type="AlphaFoldDB" id="A0A558C231"/>
<reference evidence="6 7" key="1">
    <citation type="submission" date="2019-07" db="EMBL/GenBank/DDBJ databases">
        <title>Hymenobacter sp. straun FUR1 Genome sequencing and assembly.</title>
        <authorList>
            <person name="Chhetri G."/>
        </authorList>
    </citation>
    <scope>NUCLEOTIDE SEQUENCE [LARGE SCALE GENOMIC DNA]</scope>
    <source>
        <strain evidence="6 7">Fur1</strain>
    </source>
</reference>
<dbReference type="InterPro" id="IPR036388">
    <property type="entry name" value="WH-like_DNA-bd_sf"/>
</dbReference>
<dbReference type="InterPro" id="IPR036390">
    <property type="entry name" value="WH_DNA-bd_sf"/>
</dbReference>
<dbReference type="GO" id="GO:0003700">
    <property type="term" value="F:DNA-binding transcription factor activity"/>
    <property type="evidence" value="ECO:0007669"/>
    <property type="project" value="InterPro"/>
</dbReference>
<dbReference type="PROSITE" id="PS50931">
    <property type="entry name" value="HTH_LYSR"/>
    <property type="match status" value="1"/>
</dbReference>
<dbReference type="CDD" id="cd08414">
    <property type="entry name" value="PBP2_LTTR_aromatics_like"/>
    <property type="match status" value="1"/>
</dbReference>
<proteinExistence type="inferred from homology"/>